<accession>A0AAV4UFL5</accession>
<protein>
    <submittedName>
        <fullName evidence="1">Uncharacterized protein</fullName>
    </submittedName>
</protein>
<comment type="caution">
    <text evidence="1">The sequence shown here is derived from an EMBL/GenBank/DDBJ whole genome shotgun (WGS) entry which is preliminary data.</text>
</comment>
<dbReference type="EMBL" id="BPLR01012776">
    <property type="protein sequence ID" value="GIY56536.1"/>
    <property type="molecule type" value="Genomic_DNA"/>
</dbReference>
<evidence type="ECO:0000313" key="1">
    <source>
        <dbReference type="EMBL" id="GIY56536.1"/>
    </source>
</evidence>
<name>A0AAV4UFL5_CAEEX</name>
<proteinExistence type="predicted"/>
<dbReference type="AlphaFoldDB" id="A0AAV4UFL5"/>
<gene>
    <name evidence="1" type="ORF">CEXT_260571</name>
</gene>
<organism evidence="1 2">
    <name type="scientific">Caerostris extrusa</name>
    <name type="common">Bark spider</name>
    <name type="synonym">Caerostris bankana</name>
    <dbReference type="NCBI Taxonomy" id="172846"/>
    <lineage>
        <taxon>Eukaryota</taxon>
        <taxon>Metazoa</taxon>
        <taxon>Ecdysozoa</taxon>
        <taxon>Arthropoda</taxon>
        <taxon>Chelicerata</taxon>
        <taxon>Arachnida</taxon>
        <taxon>Araneae</taxon>
        <taxon>Araneomorphae</taxon>
        <taxon>Entelegynae</taxon>
        <taxon>Araneoidea</taxon>
        <taxon>Araneidae</taxon>
        <taxon>Caerostris</taxon>
    </lineage>
</organism>
<keyword evidence="2" id="KW-1185">Reference proteome</keyword>
<sequence length="143" mass="16619">MNTLHILSNHHSEVRNHYQNITCPSSQPQQLPQNDNHLCIMACLVPSSTSEFCQENHQFQSIHEDSSVWRRFTTEDFSHSRHLVSNLVHFAHCIVTAITAQLKLRVNECQKGKKVSLVMTECWHVINVINFEKKRKKSLVDED</sequence>
<reference evidence="1 2" key="1">
    <citation type="submission" date="2021-06" db="EMBL/GenBank/DDBJ databases">
        <title>Caerostris extrusa draft genome.</title>
        <authorList>
            <person name="Kono N."/>
            <person name="Arakawa K."/>
        </authorList>
    </citation>
    <scope>NUCLEOTIDE SEQUENCE [LARGE SCALE GENOMIC DNA]</scope>
</reference>
<evidence type="ECO:0000313" key="2">
    <source>
        <dbReference type="Proteomes" id="UP001054945"/>
    </source>
</evidence>
<dbReference type="Proteomes" id="UP001054945">
    <property type="component" value="Unassembled WGS sequence"/>
</dbReference>